<feature type="compositionally biased region" description="Low complexity" evidence="2">
    <location>
        <begin position="229"/>
        <end position="244"/>
    </location>
</feature>
<gene>
    <name evidence="4" type="ORF">P24_10191</name>
</gene>
<feature type="compositionally biased region" description="Low complexity" evidence="2">
    <location>
        <begin position="98"/>
        <end position="114"/>
    </location>
</feature>
<evidence type="ECO:0000313" key="4">
    <source>
        <dbReference type="EMBL" id="EKE75583.1"/>
    </source>
</evidence>
<feature type="compositionally biased region" description="Low complexity" evidence="2">
    <location>
        <begin position="195"/>
        <end position="204"/>
    </location>
</feature>
<sequence length="400" mass="41234">MATAGLILLAGCSSVPDAVNPVEWYKGATGLFEDDAAPAKDQAAKEQTASDSSYPNLASVPARPTDISTPSERRAAQQGLVADREQARYTDQQPSNAVTTGSGQVSTSTTSTARTEARPPAPPAVAPAPTAPAAAPAAAEPAPAAAAPSAPPAARIAPRAESSETVSAGAAMMERRRQEVLAERAAARSTDSTPQQSSGQSSGQVAEQPRATTPQPEARLEAPVTRTETAQAPTASAPAAPTAAEVYREQFARSAAPVATRSTEAQPAATELAAPAPTGKAGISYLAATILFGHGSTTLDPSESDSLRKVAAEHRKTGGTLRIVGHASSRTTDMRPLQHQLANFQVSVSRAEAVAQELRRLGVPAKSMEVVGVGDSQPIYYEVMPAGEAGNRRVEIFVDY</sequence>
<comment type="caution">
    <text evidence="4">The sequence shown here is derived from an EMBL/GenBank/DDBJ whole genome shotgun (WGS) entry which is preliminary data.</text>
</comment>
<organism evidence="4 5">
    <name type="scientific">Oceanibaculum indicum P24</name>
    <dbReference type="NCBI Taxonomy" id="1207063"/>
    <lineage>
        <taxon>Bacteria</taxon>
        <taxon>Pseudomonadati</taxon>
        <taxon>Pseudomonadota</taxon>
        <taxon>Alphaproteobacteria</taxon>
        <taxon>Rhodospirillales</taxon>
        <taxon>Oceanibaculaceae</taxon>
        <taxon>Oceanibaculum</taxon>
    </lineage>
</organism>
<evidence type="ECO:0000256" key="2">
    <source>
        <dbReference type="SAM" id="MobiDB-lite"/>
    </source>
</evidence>
<dbReference type="Gene3D" id="3.30.1330.60">
    <property type="entry name" value="OmpA-like domain"/>
    <property type="match status" value="1"/>
</dbReference>
<dbReference type="EMBL" id="AMRL01000011">
    <property type="protein sequence ID" value="EKE75583.1"/>
    <property type="molecule type" value="Genomic_DNA"/>
</dbReference>
<feature type="domain" description="OmpA-like" evidence="3">
    <location>
        <begin position="279"/>
        <end position="400"/>
    </location>
</feature>
<dbReference type="PANTHER" id="PTHR30329">
    <property type="entry name" value="STATOR ELEMENT OF FLAGELLAR MOTOR COMPLEX"/>
    <property type="match status" value="1"/>
</dbReference>
<dbReference type="PROSITE" id="PS51123">
    <property type="entry name" value="OMPA_2"/>
    <property type="match status" value="1"/>
</dbReference>
<evidence type="ECO:0000259" key="3">
    <source>
        <dbReference type="PROSITE" id="PS51123"/>
    </source>
</evidence>
<dbReference type="Pfam" id="PF00691">
    <property type="entry name" value="OmpA"/>
    <property type="match status" value="1"/>
</dbReference>
<dbReference type="InterPro" id="IPR006665">
    <property type="entry name" value="OmpA-like"/>
</dbReference>
<keyword evidence="1" id="KW-0472">Membrane</keyword>
<dbReference type="SUPFAM" id="SSF103088">
    <property type="entry name" value="OmpA-like"/>
    <property type="match status" value="1"/>
</dbReference>
<dbReference type="STRING" id="1207063.P24_10191"/>
<dbReference type="Proteomes" id="UP000006746">
    <property type="component" value="Unassembled WGS sequence"/>
</dbReference>
<dbReference type="CDD" id="cd07185">
    <property type="entry name" value="OmpA_C-like"/>
    <property type="match status" value="1"/>
</dbReference>
<accession>K2JJS1</accession>
<feature type="compositionally biased region" description="Pro residues" evidence="2">
    <location>
        <begin position="119"/>
        <end position="130"/>
    </location>
</feature>
<protein>
    <submittedName>
        <fullName evidence="4">OmpA/MotB protein</fullName>
    </submittedName>
</protein>
<feature type="compositionally biased region" description="Low complexity" evidence="2">
    <location>
        <begin position="131"/>
        <end position="164"/>
    </location>
</feature>
<feature type="region of interest" description="Disordered" evidence="2">
    <location>
        <begin position="36"/>
        <end position="244"/>
    </location>
</feature>
<evidence type="ECO:0000313" key="5">
    <source>
        <dbReference type="Proteomes" id="UP000006746"/>
    </source>
</evidence>
<reference evidence="4 5" key="1">
    <citation type="journal article" date="2012" name="J. Bacteriol.">
        <title>Genome Sequence of Oceanibaculum indicum Type Strain P24.</title>
        <authorList>
            <person name="Lai Q."/>
            <person name="Shao Z."/>
        </authorList>
    </citation>
    <scope>NUCLEOTIDE SEQUENCE [LARGE SCALE GENOMIC DNA]</scope>
    <source>
        <strain evidence="4 5">P24</strain>
    </source>
</reference>
<dbReference type="InterPro" id="IPR050330">
    <property type="entry name" value="Bact_OuterMem_StrucFunc"/>
</dbReference>
<dbReference type="AlphaFoldDB" id="K2JJS1"/>
<dbReference type="eggNOG" id="COG2885">
    <property type="taxonomic scope" value="Bacteria"/>
</dbReference>
<keyword evidence="5" id="KW-1185">Reference proteome</keyword>
<dbReference type="GO" id="GO:0016020">
    <property type="term" value="C:membrane"/>
    <property type="evidence" value="ECO:0007669"/>
    <property type="project" value="UniProtKB-UniRule"/>
</dbReference>
<dbReference type="InterPro" id="IPR036737">
    <property type="entry name" value="OmpA-like_sf"/>
</dbReference>
<name>K2JJS1_9PROT</name>
<feature type="compositionally biased region" description="Basic and acidic residues" evidence="2">
    <location>
        <begin position="173"/>
        <end position="186"/>
    </location>
</feature>
<dbReference type="PANTHER" id="PTHR30329:SF21">
    <property type="entry name" value="LIPOPROTEIN YIAD-RELATED"/>
    <property type="match status" value="1"/>
</dbReference>
<dbReference type="RefSeq" id="WP_008944645.1">
    <property type="nucleotide sequence ID" value="NZ_AMRL01000011.1"/>
</dbReference>
<dbReference type="PATRIC" id="fig|1207063.3.peg.2061"/>
<evidence type="ECO:0000256" key="1">
    <source>
        <dbReference type="PROSITE-ProRule" id="PRU00473"/>
    </source>
</evidence>
<proteinExistence type="predicted"/>